<name>A0A151WIY0_9HYME</name>
<keyword evidence="2" id="KW-1185">Reference proteome</keyword>
<dbReference type="AlphaFoldDB" id="A0A151WIY0"/>
<reference evidence="1 2" key="1">
    <citation type="submission" date="2015-09" db="EMBL/GenBank/DDBJ databases">
        <title>Trachymyrmex zeteki WGS genome.</title>
        <authorList>
            <person name="Nygaard S."/>
            <person name="Hu H."/>
            <person name="Boomsma J."/>
            <person name="Zhang G."/>
        </authorList>
    </citation>
    <scope>NUCLEOTIDE SEQUENCE [LARGE SCALE GENOMIC DNA]</scope>
    <source>
        <strain evidence="1">Tzet28-1</strain>
        <tissue evidence="1">Whole body</tissue>
    </source>
</reference>
<proteinExistence type="predicted"/>
<evidence type="ECO:0000313" key="2">
    <source>
        <dbReference type="Proteomes" id="UP000075809"/>
    </source>
</evidence>
<accession>A0A151WIY0</accession>
<protein>
    <submittedName>
        <fullName evidence="1">Uncharacterized protein</fullName>
    </submittedName>
</protein>
<evidence type="ECO:0000313" key="1">
    <source>
        <dbReference type="EMBL" id="KYQ47771.1"/>
    </source>
</evidence>
<sequence length="170" mass="19897">MLMPYIRNYKYESQPQHLMILTCKPPVKRNSSTAANKYATFIPSRYNQRYDLLKSFRRNRKGYQEFAREELYQESSKSQVDEDLKELIESQRSISRSIVDATQSVDDRFQHDRAIPAECRLRLKRSRGAVACPDEGEPAKVERWWKAARSRTGMSWTDRRTLRGGTSVAV</sequence>
<organism evidence="1 2">
    <name type="scientific">Mycetomoellerius zeteki</name>
    <dbReference type="NCBI Taxonomy" id="64791"/>
    <lineage>
        <taxon>Eukaryota</taxon>
        <taxon>Metazoa</taxon>
        <taxon>Ecdysozoa</taxon>
        <taxon>Arthropoda</taxon>
        <taxon>Hexapoda</taxon>
        <taxon>Insecta</taxon>
        <taxon>Pterygota</taxon>
        <taxon>Neoptera</taxon>
        <taxon>Endopterygota</taxon>
        <taxon>Hymenoptera</taxon>
        <taxon>Apocrita</taxon>
        <taxon>Aculeata</taxon>
        <taxon>Formicoidea</taxon>
        <taxon>Formicidae</taxon>
        <taxon>Myrmicinae</taxon>
        <taxon>Mycetomoellerius</taxon>
    </lineage>
</organism>
<dbReference type="Proteomes" id="UP000075809">
    <property type="component" value="Unassembled WGS sequence"/>
</dbReference>
<dbReference type="EMBL" id="KQ983074">
    <property type="protein sequence ID" value="KYQ47771.1"/>
    <property type="molecule type" value="Genomic_DNA"/>
</dbReference>
<gene>
    <name evidence="1" type="ORF">ALC60_13196</name>
</gene>